<comment type="similarity">
    <text evidence="1">Belongs to the thioredoxin family.</text>
</comment>
<dbReference type="OMA" id="CEFMATD"/>
<dbReference type="EMBL" id="HG994358">
    <property type="protein sequence ID" value="CAF2288997.1"/>
    <property type="molecule type" value="Genomic_DNA"/>
</dbReference>
<organism evidence="10 11">
    <name type="scientific">Brassica napus</name>
    <name type="common">Rape</name>
    <dbReference type="NCBI Taxonomy" id="3708"/>
    <lineage>
        <taxon>Eukaryota</taxon>
        <taxon>Viridiplantae</taxon>
        <taxon>Streptophyta</taxon>
        <taxon>Embryophyta</taxon>
        <taxon>Tracheophyta</taxon>
        <taxon>Spermatophyta</taxon>
        <taxon>Magnoliopsida</taxon>
        <taxon>eudicotyledons</taxon>
        <taxon>Gunneridae</taxon>
        <taxon>Pentapetalae</taxon>
        <taxon>rosids</taxon>
        <taxon>malvids</taxon>
        <taxon>Brassicales</taxon>
        <taxon>Brassicaceae</taxon>
        <taxon>Brassiceae</taxon>
        <taxon>Brassica</taxon>
    </lineage>
</organism>
<protein>
    <submittedName>
        <fullName evidence="9">(rape) hypothetical protein</fullName>
    </submittedName>
    <submittedName>
        <fullName evidence="10">BnaA04g19300D protein</fullName>
    </submittedName>
</protein>
<evidence type="ECO:0000256" key="2">
    <source>
        <dbReference type="ARBA" id="ARBA00022448"/>
    </source>
</evidence>
<evidence type="ECO:0000259" key="8">
    <source>
        <dbReference type="PROSITE" id="PS51352"/>
    </source>
</evidence>
<dbReference type="Gene3D" id="3.40.30.10">
    <property type="entry name" value="Glutaredoxin"/>
    <property type="match status" value="1"/>
</dbReference>
<dbReference type="InterPro" id="IPR013766">
    <property type="entry name" value="Thioredoxin_domain"/>
</dbReference>
<gene>
    <name evidence="10" type="primary">BnaA04g19300D</name>
    <name evidence="9" type="ORF">DARMORV10_A04P25570.1</name>
    <name evidence="10" type="ORF">GSBRNA2T00064640001</name>
</gene>
<dbReference type="AlphaFoldDB" id="A0A078HLK6"/>
<sequence>MTCFLWNTAILFLCEFMATDTFIKLNPIFINPNRFNLRECSNRSPKSISSLSCISPRLISCSHVNPRTMIYGENDNNILFPKKKIPSMIRCQTSLGIGRNQKWWEKELKPNMKSVTSPQDLVDSLLNAGDKLVVVDFFSPGCGGCKALHPKICKIAEKNPEVEFLQVNYEEQRSLCQSLHVHVLPFFRFYRGSSGRVCSFSCTNATINKFKEALEKHGREQCSVGKTKGLEEKELVAMATNKDLSFDYKPKNNEVNREIKENDTIIQRSPTSKEQDEKCSLLISPAGIA</sequence>
<dbReference type="Gramene" id="CDY37738">
    <property type="protein sequence ID" value="CDY37738"/>
    <property type="gene ID" value="GSBRNA2T00064640001"/>
</dbReference>
<dbReference type="InterPro" id="IPR036249">
    <property type="entry name" value="Thioredoxin-like_sf"/>
</dbReference>
<feature type="domain" description="Thioredoxin" evidence="8">
    <location>
        <begin position="79"/>
        <end position="219"/>
    </location>
</feature>
<reference evidence="10 11" key="1">
    <citation type="journal article" date="2014" name="Science">
        <title>Plant genetics. Early allopolyploid evolution in the post-Neolithic Brassica napus oilseed genome.</title>
        <authorList>
            <person name="Chalhoub B."/>
            <person name="Denoeud F."/>
            <person name="Liu S."/>
            <person name="Parkin I.A."/>
            <person name="Tang H."/>
            <person name="Wang X."/>
            <person name="Chiquet J."/>
            <person name="Belcram H."/>
            <person name="Tong C."/>
            <person name="Samans B."/>
            <person name="Correa M."/>
            <person name="Da Silva C."/>
            <person name="Just J."/>
            <person name="Falentin C."/>
            <person name="Koh C.S."/>
            <person name="Le Clainche I."/>
            <person name="Bernard M."/>
            <person name="Bento P."/>
            <person name="Noel B."/>
            <person name="Labadie K."/>
            <person name="Alberti A."/>
            <person name="Charles M."/>
            <person name="Arnaud D."/>
            <person name="Guo H."/>
            <person name="Daviaud C."/>
            <person name="Alamery S."/>
            <person name="Jabbari K."/>
            <person name="Zhao M."/>
            <person name="Edger P.P."/>
            <person name="Chelaifa H."/>
            <person name="Tack D."/>
            <person name="Lassalle G."/>
            <person name="Mestiri I."/>
            <person name="Schnel N."/>
            <person name="Le Paslier M.C."/>
            <person name="Fan G."/>
            <person name="Renault V."/>
            <person name="Bayer P.E."/>
            <person name="Golicz A.A."/>
            <person name="Manoli S."/>
            <person name="Lee T.H."/>
            <person name="Thi V.H."/>
            <person name="Chalabi S."/>
            <person name="Hu Q."/>
            <person name="Fan C."/>
            <person name="Tollenaere R."/>
            <person name="Lu Y."/>
            <person name="Battail C."/>
            <person name="Shen J."/>
            <person name="Sidebottom C.H."/>
            <person name="Wang X."/>
            <person name="Canaguier A."/>
            <person name="Chauveau A."/>
            <person name="Berard A."/>
            <person name="Deniot G."/>
            <person name="Guan M."/>
            <person name="Liu Z."/>
            <person name="Sun F."/>
            <person name="Lim Y.P."/>
            <person name="Lyons E."/>
            <person name="Town C.D."/>
            <person name="Bancroft I."/>
            <person name="Wang X."/>
            <person name="Meng J."/>
            <person name="Ma J."/>
            <person name="Pires J.C."/>
            <person name="King G.J."/>
            <person name="Brunel D."/>
            <person name="Delourme R."/>
            <person name="Renard M."/>
            <person name="Aury J.M."/>
            <person name="Adams K.L."/>
            <person name="Batley J."/>
            <person name="Snowdon R.J."/>
            <person name="Tost J."/>
            <person name="Edwards D."/>
            <person name="Zhou Y."/>
            <person name="Hua W."/>
            <person name="Sharpe A.G."/>
            <person name="Paterson A.H."/>
            <person name="Guan C."/>
            <person name="Wincker P."/>
        </authorList>
    </citation>
    <scope>NUCLEOTIDE SEQUENCE [LARGE SCALE GENOMIC DNA]</scope>
    <source>
        <strain evidence="11">cv. Darmor-bzh</strain>
    </source>
</reference>
<dbReference type="EMBL" id="LK032406">
    <property type="protein sequence ID" value="CDY37738.1"/>
    <property type="molecule type" value="Genomic_DNA"/>
</dbReference>
<dbReference type="Proteomes" id="UP001295469">
    <property type="component" value="Chromosome A04"/>
</dbReference>
<accession>A0A078HLK6</accession>
<evidence type="ECO:0000256" key="5">
    <source>
        <dbReference type="ARBA" id="ARBA00023284"/>
    </source>
</evidence>
<dbReference type="CDD" id="cd02947">
    <property type="entry name" value="TRX_family"/>
    <property type="match status" value="1"/>
</dbReference>
<dbReference type="STRING" id="3708.A0A078HLK6"/>
<keyword evidence="2" id="KW-0813">Transport</keyword>
<evidence type="ECO:0000256" key="3">
    <source>
        <dbReference type="ARBA" id="ARBA00022982"/>
    </source>
</evidence>
<proteinExistence type="inferred from homology"/>
<keyword evidence="5" id="KW-0676">Redox-active center</keyword>
<dbReference type="PaxDb" id="3708-A0A078HLK6"/>
<dbReference type="GO" id="GO:0009507">
    <property type="term" value="C:chloroplast"/>
    <property type="evidence" value="ECO:0000318"/>
    <property type="project" value="GO_Central"/>
</dbReference>
<dbReference type="PANTHER" id="PTHR43601">
    <property type="entry name" value="THIOREDOXIN, MITOCHONDRIAL"/>
    <property type="match status" value="1"/>
</dbReference>
<keyword evidence="7" id="KW-0732">Signal</keyword>
<dbReference type="PANTHER" id="PTHR43601:SF31">
    <property type="entry name" value="THIOREDOXIN-LIKE 1-3, CHLOROPLASTIC"/>
    <property type="match status" value="1"/>
</dbReference>
<feature type="signal peptide" evidence="7">
    <location>
        <begin position="1"/>
        <end position="19"/>
    </location>
</feature>
<evidence type="ECO:0000313" key="9">
    <source>
        <dbReference type="EMBL" id="CAF2288997.1"/>
    </source>
</evidence>
<feature type="region of interest" description="Disordered" evidence="6">
    <location>
        <begin position="259"/>
        <end position="278"/>
    </location>
</feature>
<evidence type="ECO:0000256" key="1">
    <source>
        <dbReference type="ARBA" id="ARBA00008987"/>
    </source>
</evidence>
<evidence type="ECO:0000256" key="7">
    <source>
        <dbReference type="SAM" id="SignalP"/>
    </source>
</evidence>
<dbReference type="GO" id="GO:0045454">
    <property type="term" value="P:cell redox homeostasis"/>
    <property type="evidence" value="ECO:0000318"/>
    <property type="project" value="GO_Central"/>
</dbReference>
<name>A0A078HLK6_BRANA</name>
<evidence type="ECO:0000313" key="10">
    <source>
        <dbReference type="EMBL" id="CDY37738.1"/>
    </source>
</evidence>
<keyword evidence="3" id="KW-0249">Electron transport</keyword>
<dbReference type="SUPFAM" id="SSF52833">
    <property type="entry name" value="Thioredoxin-like"/>
    <property type="match status" value="1"/>
</dbReference>
<keyword evidence="4" id="KW-1015">Disulfide bond</keyword>
<reference evidence="9" key="3">
    <citation type="submission" date="2021-01" db="EMBL/GenBank/DDBJ databases">
        <authorList>
            <consortium name="Genoscope - CEA"/>
            <person name="William W."/>
        </authorList>
    </citation>
    <scope>NUCLEOTIDE SEQUENCE</scope>
</reference>
<dbReference type="FunFam" id="3.40.30.10:FF:000199">
    <property type="entry name" value="Thioredoxin-like 1-2, chloroplastic"/>
    <property type="match status" value="1"/>
</dbReference>
<dbReference type="Proteomes" id="UP000028999">
    <property type="component" value="Unassembled WGS sequence"/>
</dbReference>
<keyword evidence="11" id="KW-1185">Reference proteome</keyword>
<dbReference type="Pfam" id="PF00085">
    <property type="entry name" value="Thioredoxin"/>
    <property type="match status" value="1"/>
</dbReference>
<evidence type="ECO:0000256" key="6">
    <source>
        <dbReference type="SAM" id="MobiDB-lite"/>
    </source>
</evidence>
<feature type="chain" id="PRO_5040561265" evidence="7">
    <location>
        <begin position="20"/>
        <end position="289"/>
    </location>
</feature>
<reference evidence="10" key="2">
    <citation type="submission" date="2014-06" db="EMBL/GenBank/DDBJ databases">
        <authorList>
            <person name="Genoscope - CEA"/>
        </authorList>
    </citation>
    <scope>NUCLEOTIDE SEQUENCE</scope>
</reference>
<evidence type="ECO:0000313" key="11">
    <source>
        <dbReference type="Proteomes" id="UP000028999"/>
    </source>
</evidence>
<evidence type="ECO:0000256" key="4">
    <source>
        <dbReference type="ARBA" id="ARBA00023157"/>
    </source>
</evidence>
<dbReference type="PROSITE" id="PS51352">
    <property type="entry name" value="THIOREDOXIN_2"/>
    <property type="match status" value="1"/>
</dbReference>